<comment type="caution">
    <text evidence="1">The sequence shown here is derived from an EMBL/GenBank/DDBJ whole genome shotgun (WGS) entry which is preliminary data.</text>
</comment>
<reference evidence="1 2" key="1">
    <citation type="submission" date="2023-09" db="EMBL/GenBank/DDBJ databases">
        <authorList>
            <person name="Wang M."/>
        </authorList>
    </citation>
    <scope>NUCLEOTIDE SEQUENCE [LARGE SCALE GENOMIC DNA]</scope>
    <source>
        <strain evidence="1">GT-2023</strain>
        <tissue evidence="1">Liver</tissue>
    </source>
</reference>
<dbReference type="Proteomes" id="UP001558613">
    <property type="component" value="Unassembled WGS sequence"/>
</dbReference>
<evidence type="ECO:0000313" key="1">
    <source>
        <dbReference type="EMBL" id="KAL1246542.1"/>
    </source>
</evidence>
<proteinExistence type="predicted"/>
<dbReference type="PANTHER" id="PTHR47306:SF2">
    <property type="entry name" value="CORE-BINDING (CB) DOMAIN-CONTAINING PROTEIN"/>
    <property type="match status" value="1"/>
</dbReference>
<keyword evidence="2" id="KW-1185">Reference proteome</keyword>
<dbReference type="PANTHER" id="PTHR47306">
    <property type="entry name" value="SI:CH211-178J18.4-RELATED"/>
    <property type="match status" value="1"/>
</dbReference>
<sequence length="173" mass="20341">MTIVNQFLSVEQCWSVLQSAENDVLKHIVNLMMDWRYIREMTREQELLLVYFLEALVMLCFLQEPEVVKKMTWFDVYYSYLRSVMIERRHKRCSSDEAEKFFMYSSGNPVDNPSEDLKKLHDEYHLPSVSTDMVRSSVHTAVYKLHLTDDEKLSSILTEVVFFSPADAPEPNG</sequence>
<evidence type="ECO:0000313" key="2">
    <source>
        <dbReference type="Proteomes" id="UP001558613"/>
    </source>
</evidence>
<protein>
    <submittedName>
        <fullName evidence="1">Uncharacterized protein</fullName>
    </submittedName>
</protein>
<accession>A0ABR3L0Y7</accession>
<dbReference type="EMBL" id="JAYMGO010000227">
    <property type="protein sequence ID" value="KAL1246542.1"/>
    <property type="molecule type" value="Genomic_DNA"/>
</dbReference>
<name>A0ABR3L0Y7_9TELE</name>
<organism evidence="1 2">
    <name type="scientific">Cirrhinus molitorella</name>
    <name type="common">mud carp</name>
    <dbReference type="NCBI Taxonomy" id="172907"/>
    <lineage>
        <taxon>Eukaryota</taxon>
        <taxon>Metazoa</taxon>
        <taxon>Chordata</taxon>
        <taxon>Craniata</taxon>
        <taxon>Vertebrata</taxon>
        <taxon>Euteleostomi</taxon>
        <taxon>Actinopterygii</taxon>
        <taxon>Neopterygii</taxon>
        <taxon>Teleostei</taxon>
        <taxon>Ostariophysi</taxon>
        <taxon>Cypriniformes</taxon>
        <taxon>Cyprinidae</taxon>
        <taxon>Labeoninae</taxon>
        <taxon>Labeonini</taxon>
        <taxon>Cirrhinus</taxon>
    </lineage>
</organism>
<gene>
    <name evidence="1" type="ORF">QQF64_034587</name>
</gene>